<dbReference type="EMBL" id="JAATVY010000007">
    <property type="protein sequence ID" value="NJC70698.1"/>
    <property type="molecule type" value="Genomic_DNA"/>
</dbReference>
<gene>
    <name evidence="4" type="ORF">HC031_13380</name>
</gene>
<dbReference type="PANTHER" id="PTHR21337:SF0">
    <property type="entry name" value="PHOSPHO-2-DEHYDRO-3-DEOXYHEPTONATE ALDOLASE"/>
    <property type="match status" value="1"/>
</dbReference>
<dbReference type="SUPFAM" id="SSF51569">
    <property type="entry name" value="Aldolase"/>
    <property type="match status" value="1"/>
</dbReference>
<comment type="caution">
    <text evidence="4">The sequence shown here is derived from an EMBL/GenBank/DDBJ whole genome shotgun (WGS) entry which is preliminary data.</text>
</comment>
<dbReference type="Proteomes" id="UP000722989">
    <property type="component" value="Unassembled WGS sequence"/>
</dbReference>
<protein>
    <recommendedName>
        <fullName evidence="3">Phospho-2-dehydro-3-deoxyheptonate aldolase</fullName>
        <ecNumber evidence="3">2.5.1.54</ecNumber>
    </recommendedName>
</protein>
<evidence type="ECO:0000256" key="3">
    <source>
        <dbReference type="RuleBase" id="RU363071"/>
    </source>
</evidence>
<name>A0ABX0XY11_9ACTN</name>
<evidence type="ECO:0000256" key="1">
    <source>
        <dbReference type="ARBA" id="ARBA00008911"/>
    </source>
</evidence>
<keyword evidence="2 3" id="KW-0808">Transferase</keyword>
<reference evidence="4 5" key="1">
    <citation type="submission" date="2020-03" db="EMBL/GenBank/DDBJ databases">
        <title>WGS of the type strain of Planosporangium spp.</title>
        <authorList>
            <person name="Thawai C."/>
        </authorList>
    </citation>
    <scope>NUCLEOTIDE SEQUENCE [LARGE SCALE GENOMIC DNA]</scope>
    <source>
        <strain evidence="4 5">TBRC 5610</strain>
    </source>
</reference>
<accession>A0ABX0XY11</accession>
<dbReference type="InterPro" id="IPR002480">
    <property type="entry name" value="DAHP_synth_2"/>
</dbReference>
<evidence type="ECO:0000313" key="5">
    <source>
        <dbReference type="Proteomes" id="UP000722989"/>
    </source>
</evidence>
<proteinExistence type="inferred from homology"/>
<sequence>MTLRLSAAPSALPDLAAQWRVLPAHQQPDWDDEWLVDKIRQDLTALPGLVEWDEVRRLREQLAEVAAGRAQVVQLGDCAEDPAECRPSPLIRKAQLLDSLADVMRQASSLPVVRVGRIAGQFAKPRSRPTDRYGDVELPAFRGHLVNGPEPTMAARRPDPLRLISGYQAARTATDFLRRHLGPDLWTSHEALILDYEVPLVRSDLDGRLLLTSTHWPWIGDRTRQPDGAHLALLAEISNPVACKVGPSTTVADLLAICERLDPDREPGRLTLISRIGADHVAERLPALVAAVRDAGHPAIWLCDPMHGNTVSVGGYKTRYLTTIQREVRDFVSAVTAAGGVPGGLHLETTPDLVTECVEDPSVADVVGARYTSLCDPRLNPVQALRVARVWCSR</sequence>
<comment type="pathway">
    <text evidence="3">Metabolic intermediate biosynthesis; chorismate biosynthesis; chorismate from D-erythrose 4-phosphate and phosphoenolpyruvate: step 1/7.</text>
</comment>
<comment type="similarity">
    <text evidence="1 3">Belongs to the class-II DAHP synthase family.</text>
</comment>
<evidence type="ECO:0000256" key="2">
    <source>
        <dbReference type="ARBA" id="ARBA00022679"/>
    </source>
</evidence>
<dbReference type="Pfam" id="PF01474">
    <property type="entry name" value="DAHP_synth_2"/>
    <property type="match status" value="2"/>
</dbReference>
<comment type="catalytic activity">
    <reaction evidence="3">
        <text>D-erythrose 4-phosphate + phosphoenolpyruvate + H2O = 7-phospho-2-dehydro-3-deoxy-D-arabino-heptonate + phosphate</text>
        <dbReference type="Rhea" id="RHEA:14717"/>
        <dbReference type="ChEBI" id="CHEBI:15377"/>
        <dbReference type="ChEBI" id="CHEBI:16897"/>
        <dbReference type="ChEBI" id="CHEBI:43474"/>
        <dbReference type="ChEBI" id="CHEBI:58394"/>
        <dbReference type="ChEBI" id="CHEBI:58702"/>
        <dbReference type="EC" id="2.5.1.54"/>
    </reaction>
</comment>
<dbReference type="PANTHER" id="PTHR21337">
    <property type="entry name" value="PHOSPHO-2-DEHYDRO-3-DEOXYHEPTONATE ALDOLASE 1, 2"/>
    <property type="match status" value="1"/>
</dbReference>
<dbReference type="Gene3D" id="3.20.20.70">
    <property type="entry name" value="Aldolase class I"/>
    <property type="match status" value="1"/>
</dbReference>
<evidence type="ECO:0000313" key="4">
    <source>
        <dbReference type="EMBL" id="NJC70698.1"/>
    </source>
</evidence>
<dbReference type="EC" id="2.5.1.54" evidence="3"/>
<keyword evidence="3" id="KW-0028">Amino-acid biosynthesis</keyword>
<dbReference type="InterPro" id="IPR013785">
    <property type="entry name" value="Aldolase_TIM"/>
</dbReference>
<organism evidence="4 5">
    <name type="scientific">Planosporangium thailandense</name>
    <dbReference type="NCBI Taxonomy" id="765197"/>
    <lineage>
        <taxon>Bacteria</taxon>
        <taxon>Bacillati</taxon>
        <taxon>Actinomycetota</taxon>
        <taxon>Actinomycetes</taxon>
        <taxon>Micromonosporales</taxon>
        <taxon>Micromonosporaceae</taxon>
        <taxon>Planosporangium</taxon>
    </lineage>
</organism>
<dbReference type="RefSeq" id="WP_167925592.1">
    <property type="nucleotide sequence ID" value="NZ_JAATVY010000007.1"/>
</dbReference>
<keyword evidence="5" id="KW-1185">Reference proteome</keyword>
<keyword evidence="3" id="KW-0057">Aromatic amino acid biosynthesis</keyword>